<dbReference type="Proteomes" id="UP000015104">
    <property type="component" value="Unassembled WGS sequence"/>
</dbReference>
<dbReference type="AlphaFoldDB" id="T1JUC7"/>
<reference evidence="1" key="2">
    <citation type="submission" date="2015-06" db="UniProtKB">
        <authorList>
            <consortium name="EnsemblMetazoa"/>
        </authorList>
    </citation>
    <scope>IDENTIFICATION</scope>
</reference>
<dbReference type="Gene3D" id="1.25.10.10">
    <property type="entry name" value="Leucine-rich Repeat Variant"/>
    <property type="match status" value="1"/>
</dbReference>
<organism evidence="1 2">
    <name type="scientific">Tetranychus urticae</name>
    <name type="common">Two-spotted spider mite</name>
    <dbReference type="NCBI Taxonomy" id="32264"/>
    <lineage>
        <taxon>Eukaryota</taxon>
        <taxon>Metazoa</taxon>
        <taxon>Ecdysozoa</taxon>
        <taxon>Arthropoda</taxon>
        <taxon>Chelicerata</taxon>
        <taxon>Arachnida</taxon>
        <taxon>Acari</taxon>
        <taxon>Acariformes</taxon>
        <taxon>Trombidiformes</taxon>
        <taxon>Prostigmata</taxon>
        <taxon>Eleutherengona</taxon>
        <taxon>Raphignathae</taxon>
        <taxon>Tetranychoidea</taxon>
        <taxon>Tetranychidae</taxon>
        <taxon>Tetranychus</taxon>
    </lineage>
</organism>
<reference evidence="2" key="1">
    <citation type="submission" date="2011-08" db="EMBL/GenBank/DDBJ databases">
        <authorList>
            <person name="Rombauts S."/>
        </authorList>
    </citation>
    <scope>NUCLEOTIDE SEQUENCE</scope>
    <source>
        <strain evidence="2">London</strain>
    </source>
</reference>
<dbReference type="InterPro" id="IPR011989">
    <property type="entry name" value="ARM-like"/>
</dbReference>
<evidence type="ECO:0000313" key="1">
    <source>
        <dbReference type="EnsemblMetazoa" id="tetur02g00440.1"/>
    </source>
</evidence>
<name>T1JUC7_TETUR</name>
<dbReference type="EnsemblMetazoa" id="tetur02g00440.1">
    <property type="protein sequence ID" value="tetur02g00440.1"/>
    <property type="gene ID" value="tetur02g00440"/>
</dbReference>
<dbReference type="EMBL" id="CAEY01000777">
    <property type="status" value="NOT_ANNOTATED_CDS"/>
    <property type="molecule type" value="Genomic_DNA"/>
</dbReference>
<accession>T1JUC7</accession>
<protein>
    <submittedName>
        <fullName evidence="1">Uncharacterized protein</fullName>
    </submittedName>
</protein>
<keyword evidence="2" id="KW-1185">Reference proteome</keyword>
<dbReference type="HOGENOM" id="CLU_2280923_0_0_1"/>
<sequence length="102" mass="11944">MQKILWNSQDYCYSSIVSAHFLITRELYPEFINISLTLSGIKNVPDMKLRTLLRVFLKPFISNFLSNDIDTFEKPFSPFVKQLLPVLFARIDISMKLIQTKL</sequence>
<evidence type="ECO:0000313" key="2">
    <source>
        <dbReference type="Proteomes" id="UP000015104"/>
    </source>
</evidence>
<proteinExistence type="predicted"/>